<organism evidence="1 2">
    <name type="scientific">Streptomyces flavofungini</name>
    <dbReference type="NCBI Taxonomy" id="68200"/>
    <lineage>
        <taxon>Bacteria</taxon>
        <taxon>Bacillati</taxon>
        <taxon>Actinomycetota</taxon>
        <taxon>Actinomycetes</taxon>
        <taxon>Kitasatosporales</taxon>
        <taxon>Streptomycetaceae</taxon>
        <taxon>Streptomyces</taxon>
    </lineage>
</organism>
<dbReference type="RefSeq" id="WP_190114573.1">
    <property type="nucleotide sequence ID" value="NZ_BMVR01000002.1"/>
</dbReference>
<evidence type="ECO:0000313" key="2">
    <source>
        <dbReference type="Proteomes" id="UP000634780"/>
    </source>
</evidence>
<protein>
    <submittedName>
        <fullName evidence="1">Uncharacterized protein</fullName>
    </submittedName>
</protein>
<proteinExistence type="predicted"/>
<evidence type="ECO:0000313" key="1">
    <source>
        <dbReference type="EMBL" id="MBJ3808843.1"/>
    </source>
</evidence>
<dbReference type="Proteomes" id="UP000634780">
    <property type="component" value="Unassembled WGS sequence"/>
</dbReference>
<dbReference type="Pfam" id="PF19674">
    <property type="entry name" value="DUF6177"/>
    <property type="match status" value="1"/>
</dbReference>
<comment type="caution">
    <text evidence="1">The sequence shown here is derived from an EMBL/GenBank/DDBJ whole genome shotgun (WGS) entry which is preliminary data.</text>
</comment>
<gene>
    <name evidence="1" type="ORF">JGB26_17270</name>
</gene>
<keyword evidence="2" id="KW-1185">Reference proteome</keyword>
<sequence length="471" mass="49276">MTKDVIALTPEMPDAMALLAGLHAGGPELSVHSLAEGAVVQLRTPDGRPLVSVEAPVLVQTPGEAQRLLDSQVEAPDVPFWWTEVRASTAVAEAADLAGSFCGRLTLLLGGTTWPPEAATVGVVHTAEGPTGEEAGPEPEGALPAVDILTDSTAVVLADRPVVALTAWLSEVLRATADAGRALHIVTPSRSRLSLSLRTALTGPPNRWVVQAPQGGYYDGLSGAVLHWRDGTFTPALDDDGETVAAKGFTPPAPPSEQQLTLSVRTHHTPDSDLVLGRSLETAWHHLTGAAPAGWGTAEPVNLPWSRRQLTALARDRAPAPSHLLAVGHPGRPAIASLRVSRTKSGVAEEASLTLGYTADESPPLDTLETLAGALASEHGLSTLLITLRRSRHDLTVPAHLEGPPIPVSFTLGAADVQAVGLDHARRPPLPQPPTSLGLTAAPALHYRLSDGTSPDAWTDLEALSRHLRNA</sequence>
<dbReference type="EMBL" id="JAEKOZ010000009">
    <property type="protein sequence ID" value="MBJ3808843.1"/>
    <property type="molecule type" value="Genomic_DNA"/>
</dbReference>
<name>A0ABS0X6L4_9ACTN</name>
<reference evidence="1 2" key="1">
    <citation type="submission" date="2020-12" db="EMBL/GenBank/DDBJ databases">
        <title>Streptomyces typhae sp. nov., a novel endophytic actinomycete isolated from the root of cattail pollen (Typha angustifolia L.).</title>
        <authorList>
            <person name="Peng C."/>
            <person name="Liu C."/>
        </authorList>
    </citation>
    <scope>NUCLEOTIDE SEQUENCE [LARGE SCALE GENOMIC DNA]</scope>
    <source>
        <strain evidence="1 2">JCM 4753</strain>
    </source>
</reference>
<accession>A0ABS0X6L4</accession>
<dbReference type="InterPro" id="IPR046175">
    <property type="entry name" value="DUF6177"/>
</dbReference>